<dbReference type="Proteomes" id="UP000315112">
    <property type="component" value="Unassembled WGS sequence"/>
</dbReference>
<gene>
    <name evidence="2" type="ORF">GO485_12305</name>
    <name evidence="3" type="ORF">IP92_02060</name>
</gene>
<dbReference type="Gene3D" id="1.10.260.40">
    <property type="entry name" value="lambda repressor-like DNA-binding domains"/>
    <property type="match status" value="1"/>
</dbReference>
<dbReference type="RefSeq" id="WP_145874446.1">
    <property type="nucleotide sequence ID" value="NZ_CP046904.1"/>
</dbReference>
<keyword evidence="5" id="KW-1185">Reference proteome</keyword>
<dbReference type="Proteomes" id="UP000437862">
    <property type="component" value="Chromosome"/>
</dbReference>
<reference evidence="3 4" key="1">
    <citation type="journal article" date="2015" name="Stand. Genomic Sci.">
        <title>Genomic Encyclopedia of Bacterial and Archaeal Type Strains, Phase III: the genomes of soil and plant-associated and newly described type strains.</title>
        <authorList>
            <person name="Whitman W.B."/>
            <person name="Woyke T."/>
            <person name="Klenk H.P."/>
            <person name="Zhou Y."/>
            <person name="Lilburn T.G."/>
            <person name="Beck B.J."/>
            <person name="De Vos P."/>
            <person name="Vandamme P."/>
            <person name="Eisen J.A."/>
            <person name="Garrity G."/>
            <person name="Hugenholtz P."/>
            <person name="Kyrpides N.C."/>
        </authorList>
    </citation>
    <scope>NUCLEOTIDE SEQUENCE [LARGE SCALE GENOMIC DNA]</scope>
    <source>
        <strain evidence="3 4">CGMCC 1.10685</strain>
    </source>
</reference>
<dbReference type="Pfam" id="PF13443">
    <property type="entry name" value="HTH_26"/>
    <property type="match status" value="1"/>
</dbReference>
<dbReference type="EMBL" id="VLKW01000003">
    <property type="protein sequence ID" value="TWI48668.1"/>
    <property type="molecule type" value="Genomic_DNA"/>
</dbReference>
<dbReference type="InterPro" id="IPR001387">
    <property type="entry name" value="Cro/C1-type_HTH"/>
</dbReference>
<evidence type="ECO:0000259" key="1">
    <source>
        <dbReference type="PROSITE" id="PS50943"/>
    </source>
</evidence>
<evidence type="ECO:0000313" key="3">
    <source>
        <dbReference type="EMBL" id="TWI48668.1"/>
    </source>
</evidence>
<proteinExistence type="predicted"/>
<dbReference type="CDD" id="cd00093">
    <property type="entry name" value="HTH_XRE"/>
    <property type="match status" value="1"/>
</dbReference>
<dbReference type="GO" id="GO:0003677">
    <property type="term" value="F:DNA binding"/>
    <property type="evidence" value="ECO:0007669"/>
    <property type="project" value="UniProtKB-KW"/>
</dbReference>
<dbReference type="SUPFAM" id="SSF47413">
    <property type="entry name" value="lambda repressor-like DNA-binding domains"/>
    <property type="match status" value="1"/>
</dbReference>
<feature type="domain" description="HTH cro/C1-type" evidence="1">
    <location>
        <begin position="11"/>
        <end position="64"/>
    </location>
</feature>
<protein>
    <submittedName>
        <fullName evidence="3">Cro/C1-type helix-turn-helix DNA-binding protein</fullName>
    </submittedName>
    <submittedName>
        <fullName evidence="2">Helix-turn-helix domain-containing protein</fullName>
    </submittedName>
</protein>
<organism evidence="3 4">
    <name type="scientific">Pseudoduganella flava</name>
    <dbReference type="NCBI Taxonomy" id="871742"/>
    <lineage>
        <taxon>Bacteria</taxon>
        <taxon>Pseudomonadati</taxon>
        <taxon>Pseudomonadota</taxon>
        <taxon>Betaproteobacteria</taxon>
        <taxon>Burkholderiales</taxon>
        <taxon>Oxalobacteraceae</taxon>
        <taxon>Telluria group</taxon>
        <taxon>Pseudoduganella</taxon>
    </lineage>
</organism>
<reference evidence="3" key="2">
    <citation type="submission" date="2019-07" db="EMBL/GenBank/DDBJ databases">
        <authorList>
            <person name="Whitman W."/>
            <person name="Huntemann M."/>
            <person name="Clum A."/>
            <person name="Pillay M."/>
            <person name="Palaniappan K."/>
            <person name="Varghese N."/>
            <person name="Mikhailova N."/>
            <person name="Stamatis D."/>
            <person name="Reddy T."/>
            <person name="Daum C."/>
            <person name="Shapiro N."/>
            <person name="Ivanova N."/>
            <person name="Kyrpides N."/>
            <person name="Woyke T."/>
        </authorList>
    </citation>
    <scope>NUCLEOTIDE SEQUENCE</scope>
    <source>
        <strain evidence="3">CGMCC 1.10685</strain>
    </source>
</reference>
<dbReference type="AlphaFoldDB" id="A0A562PW97"/>
<dbReference type="InterPro" id="IPR010982">
    <property type="entry name" value="Lambda_DNA-bd_dom_sf"/>
</dbReference>
<dbReference type="EMBL" id="CP046904">
    <property type="protein sequence ID" value="QGZ39756.1"/>
    <property type="molecule type" value="Genomic_DNA"/>
</dbReference>
<reference evidence="2 5" key="3">
    <citation type="submission" date="2019-12" db="EMBL/GenBank/DDBJ databases">
        <title>Draft Genome Sequences of Six Type Strains of the Genus Massilia.</title>
        <authorList>
            <person name="Miess H."/>
            <person name="Frediansyah A."/>
            <person name="Goeker M."/>
            <person name="Gross H."/>
        </authorList>
    </citation>
    <scope>NUCLEOTIDE SEQUENCE [LARGE SCALE GENOMIC DNA]</scope>
    <source>
        <strain evidence="2 5">DSM 26639</strain>
    </source>
</reference>
<evidence type="ECO:0000313" key="2">
    <source>
        <dbReference type="EMBL" id="QGZ39756.1"/>
    </source>
</evidence>
<keyword evidence="3" id="KW-0238">DNA-binding</keyword>
<accession>A0A562PW97</accession>
<dbReference type="PROSITE" id="PS50943">
    <property type="entry name" value="HTH_CROC1"/>
    <property type="match status" value="1"/>
</dbReference>
<evidence type="ECO:0000313" key="5">
    <source>
        <dbReference type="Proteomes" id="UP000437862"/>
    </source>
</evidence>
<evidence type="ECO:0000313" key="4">
    <source>
        <dbReference type="Proteomes" id="UP000315112"/>
    </source>
</evidence>
<sequence>MSSSAILIDGLKRQLKARGITYAELARRIGMSEAGVKRMFAQKSFTLARLDDVLAAAGLELLDLTQSALEAPTLIAQLTHAQEQELIGDPKLLLVAVAALNGVPLEELVATYALTEAEGVKYLLRLDRIGFLVLKPNNRVKLLVARTFGWIPDGPIQTWFRREAAGAYLDADFHGPRELLRLVNVMLSDASAQALLARLRQVADDFSQQHQADARLPYGERHAVTVLLAARPWLPDAFRALRRSAGA</sequence>
<name>A0A562PW97_9BURK</name>
<dbReference type="SMART" id="SM00530">
    <property type="entry name" value="HTH_XRE"/>
    <property type="match status" value="1"/>
</dbReference>
<dbReference type="OrthoDB" id="5298444at2"/>